<dbReference type="OrthoDB" id="5877007at2759"/>
<organism evidence="4">
    <name type="scientific">Anisakis simplex</name>
    <name type="common">Herring worm</name>
    <dbReference type="NCBI Taxonomy" id="6269"/>
    <lineage>
        <taxon>Eukaryota</taxon>
        <taxon>Metazoa</taxon>
        <taxon>Ecdysozoa</taxon>
        <taxon>Nematoda</taxon>
        <taxon>Chromadorea</taxon>
        <taxon>Rhabditida</taxon>
        <taxon>Spirurina</taxon>
        <taxon>Ascaridomorpha</taxon>
        <taxon>Ascaridoidea</taxon>
        <taxon>Anisakidae</taxon>
        <taxon>Anisakis</taxon>
        <taxon>Anisakis simplex complex</taxon>
    </lineage>
</organism>
<dbReference type="AlphaFoldDB" id="A0A0M3JXE2"/>
<feature type="region of interest" description="Disordered" evidence="1">
    <location>
        <begin position="239"/>
        <end position="260"/>
    </location>
</feature>
<dbReference type="WBParaSite" id="ASIM_0001301301-mRNA-1">
    <property type="protein sequence ID" value="ASIM_0001301301-mRNA-1"/>
    <property type="gene ID" value="ASIM_0001301301"/>
</dbReference>
<feature type="region of interest" description="Disordered" evidence="1">
    <location>
        <begin position="508"/>
        <end position="536"/>
    </location>
</feature>
<feature type="compositionally biased region" description="Basic residues" evidence="1">
    <location>
        <begin position="579"/>
        <end position="595"/>
    </location>
</feature>
<reference evidence="4" key="1">
    <citation type="submission" date="2017-02" db="UniProtKB">
        <authorList>
            <consortium name="WormBaseParasite"/>
        </authorList>
    </citation>
    <scope>IDENTIFICATION</scope>
</reference>
<evidence type="ECO:0000313" key="4">
    <source>
        <dbReference type="WBParaSite" id="ASIM_0001301301-mRNA-1"/>
    </source>
</evidence>
<reference evidence="2 3" key="2">
    <citation type="submission" date="2018-11" db="EMBL/GenBank/DDBJ databases">
        <authorList>
            <consortium name="Pathogen Informatics"/>
        </authorList>
    </citation>
    <scope>NUCLEOTIDE SEQUENCE [LARGE SCALE GENOMIC DNA]</scope>
</reference>
<accession>A0A0M3JXE2</accession>
<evidence type="ECO:0000256" key="1">
    <source>
        <dbReference type="SAM" id="MobiDB-lite"/>
    </source>
</evidence>
<name>A0A0M3JXE2_ANISI</name>
<proteinExistence type="predicted"/>
<sequence length="763" mass="84925">MTTNPDLKSVDAARGVLIKCLPSSMQLELEQDFKDAVVEILKSTFSVDKEAVEMILRFPTVDSQTEGFGCKCLIVFRSRVLKHLVIAKKSQLSAPTSVESISEIPQELFDIDAPSNSTNQSNNHDGIQSCTELSSSAPLDDALPDASNSANVLCPSDSNNTGNIEHLMKISNNEETVRSALSGMELPDCIGLSEVIYPVQTCINDHMMGQEDAEVKEGDLESDPMEIALTNGDEKVQAKISMPSSTDSTNSDSATYSNSQSATKLTEVKASLKTNGGYPALCTFDQHTDQHFMSLPVNWDGAPEFQWRILNKAEEANTLIVENAMPADMWNVWMYPLVLRAEQIITNFRRSPGNELNSDAIGLSLAIRFCHTADDLITGAFVCCIATVTPSFHVLSAILSSSMYEYKDELQTRLGRVREPSIHMRQLLLKPIGEQITQEQILNHTLLKNYPSATVEFKVDDSSKERYAILTYPSAELTVALHSMNNYIQLNDDEKWLKLMHASEIKLTGDEEQSEGNSKSVQHEHQLDKPTETTNICKQTIITETNANDASMKNVNAAPKRVPPQPKLQAKTTSNNTSKKSKQQKKSKNRGKSSKKNSNFWRTLTSRPGSSRLNTGGAHHHVKNIPSLLAPGQRRGGDFIGTMQRDSTNFCDGAANARRYTDVFASNALRYAEKDFGRASLPTFPRRAQQPFAFNTPIHQRIPPMSSDFPMRFDETRANSSYLNTFPSNPTSLSDSWITPRQRREMRVQDPERSGFFFGSAWR</sequence>
<feature type="compositionally biased region" description="Basic and acidic residues" evidence="1">
    <location>
        <begin position="521"/>
        <end position="531"/>
    </location>
</feature>
<evidence type="ECO:0000313" key="3">
    <source>
        <dbReference type="Proteomes" id="UP000267096"/>
    </source>
</evidence>
<gene>
    <name evidence="2" type="ORF">ASIM_LOCUS12479</name>
</gene>
<keyword evidence="3" id="KW-1185">Reference proteome</keyword>
<feature type="compositionally biased region" description="Low complexity" evidence="1">
    <location>
        <begin position="244"/>
        <end position="259"/>
    </location>
</feature>
<dbReference type="Proteomes" id="UP000267096">
    <property type="component" value="Unassembled WGS sequence"/>
</dbReference>
<feature type="region of interest" description="Disordered" evidence="1">
    <location>
        <begin position="556"/>
        <end position="623"/>
    </location>
</feature>
<feature type="compositionally biased region" description="Polar residues" evidence="1">
    <location>
        <begin position="600"/>
        <end position="614"/>
    </location>
</feature>
<protein>
    <submittedName>
        <fullName evidence="4">RRM domain-containing protein</fullName>
    </submittedName>
</protein>
<dbReference type="EMBL" id="UYRR01031195">
    <property type="protein sequence ID" value="VDK47456.1"/>
    <property type="molecule type" value="Genomic_DNA"/>
</dbReference>
<evidence type="ECO:0000313" key="2">
    <source>
        <dbReference type="EMBL" id="VDK47456.1"/>
    </source>
</evidence>